<feature type="transmembrane region" description="Helical" evidence="1">
    <location>
        <begin position="55"/>
        <end position="72"/>
    </location>
</feature>
<keyword evidence="1" id="KW-0812">Transmembrane</keyword>
<keyword evidence="1" id="KW-1133">Transmembrane helix</keyword>
<comment type="caution">
    <text evidence="2">The sequence shown here is derived from an EMBL/GenBank/DDBJ whole genome shotgun (WGS) entry which is preliminary data.</text>
</comment>
<name>A0ABS6HDW0_9PROT</name>
<keyword evidence="3" id="KW-1185">Reference proteome</keyword>
<dbReference type="InterPro" id="IPR025333">
    <property type="entry name" value="DUF4239"/>
</dbReference>
<protein>
    <submittedName>
        <fullName evidence="2">DUF4239 domain-containing protein</fullName>
    </submittedName>
</protein>
<evidence type="ECO:0000313" key="2">
    <source>
        <dbReference type="EMBL" id="MBU8546922.1"/>
    </source>
</evidence>
<keyword evidence="1" id="KW-0472">Membrane</keyword>
<evidence type="ECO:0000256" key="1">
    <source>
        <dbReference type="SAM" id="Phobius"/>
    </source>
</evidence>
<evidence type="ECO:0000313" key="3">
    <source>
        <dbReference type="Proteomes" id="UP000689967"/>
    </source>
</evidence>
<feature type="transmembrane region" description="Helical" evidence="1">
    <location>
        <begin position="12"/>
        <end position="35"/>
    </location>
</feature>
<dbReference type="Proteomes" id="UP000689967">
    <property type="component" value="Unassembled WGS sequence"/>
</dbReference>
<gene>
    <name evidence="2" type="ORF">JJQ90_24595</name>
</gene>
<proteinExistence type="predicted"/>
<dbReference type="EMBL" id="JAERQM010000010">
    <property type="protein sequence ID" value="MBU8546922.1"/>
    <property type="molecule type" value="Genomic_DNA"/>
</dbReference>
<dbReference type="RefSeq" id="WP_216878942.1">
    <property type="nucleotide sequence ID" value="NZ_JAERQM010000010.1"/>
</dbReference>
<dbReference type="Pfam" id="PF14023">
    <property type="entry name" value="Bestrophin-like"/>
    <property type="match status" value="1"/>
</dbReference>
<reference evidence="2 3" key="1">
    <citation type="submission" date="2021-01" db="EMBL/GenBank/DDBJ databases">
        <title>Roseomonas sp. nov, a bacterium isolated from an oil production mixture in Yumen Oilfield.</title>
        <authorList>
            <person name="Wu D."/>
        </authorList>
    </citation>
    <scope>NUCLEOTIDE SEQUENCE [LARGE SCALE GENOMIC DNA]</scope>
    <source>
        <strain evidence="2 3">ROY-5-3</strain>
    </source>
</reference>
<organism evidence="2 3">
    <name type="scientific">Falsiroseomonas oleicola</name>
    <dbReference type="NCBI Taxonomy" id="2801474"/>
    <lineage>
        <taxon>Bacteria</taxon>
        <taxon>Pseudomonadati</taxon>
        <taxon>Pseudomonadota</taxon>
        <taxon>Alphaproteobacteria</taxon>
        <taxon>Acetobacterales</taxon>
        <taxon>Roseomonadaceae</taxon>
        <taxon>Falsiroseomonas</taxon>
    </lineage>
</organism>
<feature type="transmembrane region" description="Helical" evidence="1">
    <location>
        <begin position="211"/>
        <end position="231"/>
    </location>
</feature>
<accession>A0ABS6HDW0</accession>
<sequence>MPLLIAFYELPDIAVYAVFMLASAGLAAGACAAIAPHLNLPDRKDHLDMALRSTAAVVSALTLTLAFCAIQARTQQSDSQRLVSAEVSAISGMARLADRLGPPAAPLQTGIRAYLTSITEDEFPGMADRGRHPETQKLAEALEHAVYAAAATMSDVLAQDLLQEIDGLDTAREERLSHAADGLPKPFWILIKLLMLLLIASGTMYPARRHVLGVLAIQASGVGALVAFVFLMDQPFRGNISVSPAPYRTLMHSIIHRAEVAATIRRGLMVAQPPPLAAEDATRLAGDDLPPPAP</sequence>
<feature type="transmembrane region" description="Helical" evidence="1">
    <location>
        <begin position="187"/>
        <end position="205"/>
    </location>
</feature>